<dbReference type="SMART" id="SM00644">
    <property type="entry name" value="Ami_2"/>
    <property type="match status" value="1"/>
</dbReference>
<dbReference type="PANTHER" id="PTHR11022:SF41">
    <property type="entry name" value="PEPTIDOGLYCAN-RECOGNITION PROTEIN LC-RELATED"/>
    <property type="match status" value="1"/>
</dbReference>
<feature type="domain" description="Peptidoglycan recognition protein family" evidence="4">
    <location>
        <begin position="38"/>
        <end position="173"/>
    </location>
</feature>
<feature type="domain" description="N-acetylmuramoyl-L-alanine amidase" evidence="3">
    <location>
        <begin position="47"/>
        <end position="179"/>
    </location>
</feature>
<evidence type="ECO:0000259" key="4">
    <source>
        <dbReference type="SMART" id="SM00701"/>
    </source>
</evidence>
<dbReference type="InterPro" id="IPR015510">
    <property type="entry name" value="PGRP"/>
</dbReference>
<dbReference type="SUPFAM" id="SSF55846">
    <property type="entry name" value="N-acetylmuramoyl-L-alanine amidase-like"/>
    <property type="match status" value="1"/>
</dbReference>
<evidence type="ECO:0000313" key="6">
    <source>
        <dbReference type="Proteomes" id="UP000515480"/>
    </source>
</evidence>
<feature type="region of interest" description="Disordered" evidence="2">
    <location>
        <begin position="229"/>
        <end position="284"/>
    </location>
</feature>
<dbReference type="RefSeq" id="WP_185980214.1">
    <property type="nucleotide sequence ID" value="NZ_CP060204.1"/>
</dbReference>
<feature type="compositionally biased region" description="Pro residues" evidence="2">
    <location>
        <begin position="242"/>
        <end position="257"/>
    </location>
</feature>
<dbReference type="InterPro" id="IPR036505">
    <property type="entry name" value="Amidase/PGRP_sf"/>
</dbReference>
<dbReference type="InterPro" id="IPR006311">
    <property type="entry name" value="TAT_signal"/>
</dbReference>
<accession>A0A7G7VJ87</accession>
<dbReference type="EMBL" id="CP060204">
    <property type="protein sequence ID" value="QNH54180.1"/>
    <property type="molecule type" value="Genomic_DNA"/>
</dbReference>
<keyword evidence="6" id="KW-1185">Reference proteome</keyword>
<dbReference type="PANTHER" id="PTHR11022">
    <property type="entry name" value="PEPTIDOGLYCAN RECOGNITION PROTEIN"/>
    <property type="match status" value="1"/>
</dbReference>
<organism evidence="5 6">
    <name type="scientific">Selenomonas timonae</name>
    <dbReference type="NCBI Taxonomy" id="2754044"/>
    <lineage>
        <taxon>Bacteria</taxon>
        <taxon>Bacillati</taxon>
        <taxon>Bacillota</taxon>
        <taxon>Negativicutes</taxon>
        <taxon>Selenomonadales</taxon>
        <taxon>Selenomonadaceae</taxon>
        <taxon>Selenomonas</taxon>
    </lineage>
</organism>
<evidence type="ECO:0000256" key="1">
    <source>
        <dbReference type="ARBA" id="ARBA00007553"/>
    </source>
</evidence>
<comment type="similarity">
    <text evidence="1">Belongs to the N-acetylmuramoyl-L-alanine amidase 2 family.</text>
</comment>
<gene>
    <name evidence="5" type="ORF">H1B31_10075</name>
</gene>
<dbReference type="GO" id="GO:0008270">
    <property type="term" value="F:zinc ion binding"/>
    <property type="evidence" value="ECO:0007669"/>
    <property type="project" value="InterPro"/>
</dbReference>
<reference evidence="5 6" key="1">
    <citation type="submission" date="2020-07" db="EMBL/GenBank/DDBJ databases">
        <title>Complete genome and description of Selenomonas timonensis sp. nov., a new bacterium isolated from a gingivitis subject.</title>
        <authorList>
            <person name="Antezack A."/>
        </authorList>
    </citation>
    <scope>NUCLEOTIDE SEQUENCE [LARGE SCALE GENOMIC DNA]</scope>
    <source>
        <strain evidence="5 6">Marseille-Q3039</strain>
    </source>
</reference>
<protein>
    <submittedName>
        <fullName evidence="5">N-acetylmuramoyl-L-alanine amidase</fullName>
    </submittedName>
</protein>
<sequence>MNRREFLRRLALFGIGAAALPFFPSAVEASWYIPSALPGVTVRPTHLRFGPLENRYVTDCIVVHHIGMANNDDVSAETVHQWHLNNGWSGIGYHFIIRKDGTIEEGRPLGTIGAHVYGENRHTVGINLVGNFENAVPTEAQKASAARLITSLCTVYQLDPMWQSTVKGHRDLNATACPGRHLYAQLPDIVQQARIFYASDELQTTRLRIAQHEREEQEAQRARIRQQMEEAQRRNGMTRPAHPTPSTPNPPVQPAPEKPALKPNKRPDLPKPNPRPAQQRRIAT</sequence>
<dbReference type="AlphaFoldDB" id="A0A7G7VJ87"/>
<dbReference type="GO" id="GO:0008745">
    <property type="term" value="F:N-acetylmuramoyl-L-alanine amidase activity"/>
    <property type="evidence" value="ECO:0007669"/>
    <property type="project" value="InterPro"/>
</dbReference>
<dbReference type="InterPro" id="IPR002502">
    <property type="entry name" value="Amidase_domain"/>
</dbReference>
<dbReference type="SMART" id="SM00701">
    <property type="entry name" value="PGRP"/>
    <property type="match status" value="1"/>
</dbReference>
<evidence type="ECO:0000256" key="2">
    <source>
        <dbReference type="SAM" id="MobiDB-lite"/>
    </source>
</evidence>
<evidence type="ECO:0000313" key="5">
    <source>
        <dbReference type="EMBL" id="QNH54180.1"/>
    </source>
</evidence>
<dbReference type="Proteomes" id="UP000515480">
    <property type="component" value="Chromosome"/>
</dbReference>
<dbReference type="KEGG" id="stim:H1B31_10075"/>
<proteinExistence type="inferred from homology"/>
<dbReference type="CDD" id="cd06583">
    <property type="entry name" value="PGRP"/>
    <property type="match status" value="1"/>
</dbReference>
<dbReference type="InterPro" id="IPR006619">
    <property type="entry name" value="PGRP_domain_met/bac"/>
</dbReference>
<dbReference type="GO" id="GO:0009253">
    <property type="term" value="P:peptidoglycan catabolic process"/>
    <property type="evidence" value="ECO:0007669"/>
    <property type="project" value="InterPro"/>
</dbReference>
<evidence type="ECO:0000259" key="3">
    <source>
        <dbReference type="SMART" id="SM00644"/>
    </source>
</evidence>
<name>A0A7G7VJ87_9FIRM</name>
<dbReference type="Pfam" id="PF01510">
    <property type="entry name" value="Amidase_2"/>
    <property type="match status" value="1"/>
</dbReference>
<dbReference type="PROSITE" id="PS51318">
    <property type="entry name" value="TAT"/>
    <property type="match status" value="1"/>
</dbReference>
<dbReference type="Gene3D" id="3.40.80.10">
    <property type="entry name" value="Peptidoglycan recognition protein-like"/>
    <property type="match status" value="1"/>
</dbReference>